<dbReference type="Gene3D" id="3.40.430.10">
    <property type="entry name" value="Dihydrofolate Reductase, subunit A"/>
    <property type="match status" value="1"/>
</dbReference>
<gene>
    <name evidence="2" type="ORF">DFR70_111184</name>
</gene>
<dbReference type="InterPro" id="IPR002734">
    <property type="entry name" value="RibDG_C"/>
</dbReference>
<dbReference type="Pfam" id="PF01872">
    <property type="entry name" value="RibD_C"/>
    <property type="match status" value="1"/>
</dbReference>
<dbReference type="GO" id="GO:0009231">
    <property type="term" value="P:riboflavin biosynthetic process"/>
    <property type="evidence" value="ECO:0007669"/>
    <property type="project" value="InterPro"/>
</dbReference>
<dbReference type="SUPFAM" id="SSF53597">
    <property type="entry name" value="Dihydrofolate reductase-like"/>
    <property type="match status" value="1"/>
</dbReference>
<dbReference type="OrthoDB" id="7342392at2"/>
<protein>
    <submittedName>
        <fullName evidence="2">Dihydrofolate reductase</fullName>
    </submittedName>
</protein>
<dbReference type="Proteomes" id="UP000247569">
    <property type="component" value="Unassembled WGS sequence"/>
</dbReference>
<organism evidence="2 3">
    <name type="scientific">Nocardia tenerifensis</name>
    <dbReference type="NCBI Taxonomy" id="228006"/>
    <lineage>
        <taxon>Bacteria</taxon>
        <taxon>Bacillati</taxon>
        <taxon>Actinomycetota</taxon>
        <taxon>Actinomycetes</taxon>
        <taxon>Mycobacteriales</taxon>
        <taxon>Nocardiaceae</taxon>
        <taxon>Nocardia</taxon>
    </lineage>
</organism>
<dbReference type="GO" id="GO:0008703">
    <property type="term" value="F:5-amino-6-(5-phosphoribosylamino)uracil reductase activity"/>
    <property type="evidence" value="ECO:0007669"/>
    <property type="project" value="InterPro"/>
</dbReference>
<sequence length="195" mass="21428">MRVLVVNHITLDGVLQGPGRPDEDTRDGFRHGGWATHANDPAMGRVMSERMGPQFSWLFGRRSYEDMLTHWNRAGGPFKEGLNQTQKYVASSDPNLELPWPNSTLLTGDIPAQITELREQPGGTLAIMGSGHLIRSLLPHGLIDELFLMIHPIVLGSGHQLFGHTDDAHSLHLIDCTPTPTGVLIATYRPAPSES</sequence>
<accession>A0A318JZK1</accession>
<dbReference type="AlphaFoldDB" id="A0A318JZK1"/>
<dbReference type="InterPro" id="IPR050765">
    <property type="entry name" value="Riboflavin_Biosynth_HTPR"/>
</dbReference>
<dbReference type="RefSeq" id="WP_040732701.1">
    <property type="nucleotide sequence ID" value="NZ_QJKF01000011.1"/>
</dbReference>
<name>A0A318JZK1_9NOCA</name>
<dbReference type="PANTHER" id="PTHR38011:SF2">
    <property type="entry name" value="BIFUNCTIONAL DEAMINASE-REDUCTASE DOMAIN PROTEIN"/>
    <property type="match status" value="1"/>
</dbReference>
<comment type="caution">
    <text evidence="2">The sequence shown here is derived from an EMBL/GenBank/DDBJ whole genome shotgun (WGS) entry which is preliminary data.</text>
</comment>
<dbReference type="InterPro" id="IPR024072">
    <property type="entry name" value="DHFR-like_dom_sf"/>
</dbReference>
<dbReference type="EMBL" id="QJKF01000011">
    <property type="protein sequence ID" value="PXX59800.1"/>
    <property type="molecule type" value="Genomic_DNA"/>
</dbReference>
<dbReference type="PANTHER" id="PTHR38011">
    <property type="entry name" value="DIHYDROFOLATE REDUCTASE FAMILY PROTEIN (AFU_ORTHOLOGUE AFUA_8G06820)"/>
    <property type="match status" value="1"/>
</dbReference>
<feature type="domain" description="Bacterial bifunctional deaminase-reductase C-terminal" evidence="1">
    <location>
        <begin position="4"/>
        <end position="184"/>
    </location>
</feature>
<evidence type="ECO:0000313" key="2">
    <source>
        <dbReference type="EMBL" id="PXX59800.1"/>
    </source>
</evidence>
<reference evidence="2 3" key="1">
    <citation type="submission" date="2018-05" db="EMBL/GenBank/DDBJ databases">
        <title>Genomic Encyclopedia of Type Strains, Phase IV (KMG-IV): sequencing the most valuable type-strain genomes for metagenomic binning, comparative biology and taxonomic classification.</title>
        <authorList>
            <person name="Goeker M."/>
        </authorList>
    </citation>
    <scope>NUCLEOTIDE SEQUENCE [LARGE SCALE GENOMIC DNA]</scope>
    <source>
        <strain evidence="2 3">DSM 44704</strain>
    </source>
</reference>
<evidence type="ECO:0000259" key="1">
    <source>
        <dbReference type="Pfam" id="PF01872"/>
    </source>
</evidence>
<proteinExistence type="predicted"/>
<keyword evidence="3" id="KW-1185">Reference proteome</keyword>
<evidence type="ECO:0000313" key="3">
    <source>
        <dbReference type="Proteomes" id="UP000247569"/>
    </source>
</evidence>